<dbReference type="PRINTS" id="PR00133">
    <property type="entry name" value="GLHYDRLASE3"/>
</dbReference>
<evidence type="ECO:0000313" key="6">
    <source>
        <dbReference type="EMBL" id="MDL2344314.1"/>
    </source>
</evidence>
<dbReference type="GO" id="GO:0016798">
    <property type="term" value="F:hydrolase activity, acting on glycosyl bonds"/>
    <property type="evidence" value="ECO:0007669"/>
    <property type="project" value="UniProtKB-KW"/>
</dbReference>
<dbReference type="InterPro" id="IPR036962">
    <property type="entry name" value="Glyco_hydro_3_N_sf"/>
</dbReference>
<dbReference type="EC" id="3.2.1.-" evidence="6"/>
<accession>A0ABT7JKZ1</accession>
<dbReference type="SUPFAM" id="SSF51445">
    <property type="entry name" value="(Trans)glycosidases"/>
    <property type="match status" value="1"/>
</dbReference>
<dbReference type="InterPro" id="IPR050226">
    <property type="entry name" value="NagZ_Beta-hexosaminidase"/>
</dbReference>
<feature type="domain" description="Glycoside hydrolase family 3 N-terminal" evidence="5">
    <location>
        <begin position="12"/>
        <end position="308"/>
    </location>
</feature>
<dbReference type="InterPro" id="IPR017853">
    <property type="entry name" value="GH"/>
</dbReference>
<evidence type="ECO:0000259" key="5">
    <source>
        <dbReference type="Pfam" id="PF00933"/>
    </source>
</evidence>
<evidence type="ECO:0000256" key="2">
    <source>
        <dbReference type="ARBA" id="ARBA00022801"/>
    </source>
</evidence>
<evidence type="ECO:0000313" key="7">
    <source>
        <dbReference type="Proteomes" id="UP001302059"/>
    </source>
</evidence>
<keyword evidence="2 6" id="KW-0378">Hydrolase</keyword>
<sequence length="511" mass="54712">MLPDAPHAGPLLMVDLPGPDLDADTREHLRRHHIRAVCLFRKNIGTEEQFARLVAELREVLGEGALIAIDQEGGGVYRTPFWPFPPSAMSLGAADDPALARAVGAAVARPLAALGLNWNFAPVLDVNVNPHNPVIGDRAFGSEPGRATDLALAWLEGSLLEGVAGCVKHFPGHGDTHLDSHLALPRVDKPRAALEAGEFVPFRRALGEADVPAVMTAHIVYPALDPEHPATLSPALLTGLLREEWGYRGVVVTDSMGMKAIDDHYGRGEAAVRALRAGADLVMALGRRSAQEDTLRAVEAAILEGRVPDVPGKLARLDALARRFPSRPQPGGYGPQEQVTDRTLFREAWGRGLTAWRSPQPPPPGSAVTLVVPGDVPGQNVTEAGVTGRDLAQRLSRLYDVEAHLTADPEALDWAALRTPGRVLMLATTSRHRHPAWRRATPDLHLALWNPYAVLDVDAPALLTYGVRPEALDALEGWLTGEVAATGRASPELTGPELTGPDLESPKLTGP</sequence>
<evidence type="ECO:0000256" key="1">
    <source>
        <dbReference type="ARBA" id="ARBA00005336"/>
    </source>
</evidence>
<comment type="similarity">
    <text evidence="1">Belongs to the glycosyl hydrolase 3 family.</text>
</comment>
<organism evidence="6 7">
    <name type="scientific">Deinococcus rhizophilus</name>
    <dbReference type="NCBI Taxonomy" id="3049544"/>
    <lineage>
        <taxon>Bacteria</taxon>
        <taxon>Thermotogati</taxon>
        <taxon>Deinococcota</taxon>
        <taxon>Deinococci</taxon>
        <taxon>Deinococcales</taxon>
        <taxon>Deinococcaceae</taxon>
        <taxon>Deinococcus</taxon>
    </lineage>
</organism>
<keyword evidence="3 6" id="KW-0326">Glycosidase</keyword>
<gene>
    <name evidence="6" type="ORF">QOL99_09130</name>
</gene>
<evidence type="ECO:0000256" key="3">
    <source>
        <dbReference type="ARBA" id="ARBA00023295"/>
    </source>
</evidence>
<dbReference type="PANTHER" id="PTHR30480:SF16">
    <property type="entry name" value="GLYCOSIDE HYDROLASE FAMILY 3 DOMAIN PROTEIN"/>
    <property type="match status" value="1"/>
</dbReference>
<dbReference type="PANTHER" id="PTHR30480">
    <property type="entry name" value="BETA-HEXOSAMINIDASE-RELATED"/>
    <property type="match status" value="1"/>
</dbReference>
<reference evidence="6 7" key="1">
    <citation type="submission" date="2023-05" db="EMBL/GenBank/DDBJ databases">
        <authorList>
            <person name="Gao F."/>
        </authorList>
    </citation>
    <scope>NUCLEOTIDE SEQUENCE [LARGE SCALE GENOMIC DNA]</scope>
    <source>
        <strain evidence="6 7">MIMF12</strain>
    </source>
</reference>
<dbReference type="InterPro" id="IPR019800">
    <property type="entry name" value="Glyco_hydro_3_AS"/>
</dbReference>
<dbReference type="PROSITE" id="PS00775">
    <property type="entry name" value="GLYCOSYL_HYDROL_F3"/>
    <property type="match status" value="1"/>
</dbReference>
<dbReference type="EMBL" id="JASNGB010000072">
    <property type="protein sequence ID" value="MDL2344314.1"/>
    <property type="molecule type" value="Genomic_DNA"/>
</dbReference>
<protein>
    <submittedName>
        <fullName evidence="6">Glycoside hydrolase family 3 protein</fullName>
        <ecNumber evidence="6">3.2.1.-</ecNumber>
    </submittedName>
</protein>
<evidence type="ECO:0000256" key="4">
    <source>
        <dbReference type="SAM" id="MobiDB-lite"/>
    </source>
</evidence>
<dbReference type="InterPro" id="IPR001764">
    <property type="entry name" value="Glyco_hydro_3_N"/>
</dbReference>
<dbReference type="Proteomes" id="UP001302059">
    <property type="component" value="Unassembled WGS sequence"/>
</dbReference>
<comment type="caution">
    <text evidence="6">The sequence shown here is derived from an EMBL/GenBank/DDBJ whole genome shotgun (WGS) entry which is preliminary data.</text>
</comment>
<name>A0ABT7JKZ1_9DEIO</name>
<dbReference type="Pfam" id="PF00933">
    <property type="entry name" value="Glyco_hydro_3"/>
    <property type="match status" value="1"/>
</dbReference>
<feature type="region of interest" description="Disordered" evidence="4">
    <location>
        <begin position="486"/>
        <end position="511"/>
    </location>
</feature>
<dbReference type="RefSeq" id="WP_285523179.1">
    <property type="nucleotide sequence ID" value="NZ_JASNGB010000072.1"/>
</dbReference>
<proteinExistence type="inferred from homology"/>
<keyword evidence="7" id="KW-1185">Reference proteome</keyword>
<dbReference type="Gene3D" id="3.20.20.300">
    <property type="entry name" value="Glycoside hydrolase, family 3, N-terminal domain"/>
    <property type="match status" value="1"/>
</dbReference>